<gene>
    <name evidence="2" type="ORF">mvi_56750</name>
</gene>
<protein>
    <submittedName>
        <fullName evidence="2">Uncharacterized protein</fullName>
    </submittedName>
</protein>
<feature type="compositionally biased region" description="Basic and acidic residues" evidence="1">
    <location>
        <begin position="43"/>
        <end position="57"/>
    </location>
</feature>
<evidence type="ECO:0000313" key="2">
    <source>
        <dbReference type="EMBL" id="BCM87214.1"/>
    </source>
</evidence>
<feature type="region of interest" description="Disordered" evidence="1">
    <location>
        <begin position="161"/>
        <end position="187"/>
    </location>
</feature>
<evidence type="ECO:0000313" key="3">
    <source>
        <dbReference type="Proteomes" id="UP000663508"/>
    </source>
</evidence>
<dbReference type="Gene3D" id="3.50.50.60">
    <property type="entry name" value="FAD/NAD(P)-binding domain"/>
    <property type="match status" value="1"/>
</dbReference>
<dbReference type="AlphaFoldDB" id="A0A8H8WZG4"/>
<name>A0A8H8WZG4_9HYPH</name>
<dbReference type="InterPro" id="IPR036188">
    <property type="entry name" value="FAD/NAD-bd_sf"/>
</dbReference>
<organism evidence="2 3">
    <name type="scientific">Methylobacterium indicum</name>
    <dbReference type="NCBI Taxonomy" id="1775910"/>
    <lineage>
        <taxon>Bacteria</taxon>
        <taxon>Pseudomonadati</taxon>
        <taxon>Pseudomonadota</taxon>
        <taxon>Alphaproteobacteria</taxon>
        <taxon>Hyphomicrobiales</taxon>
        <taxon>Methylobacteriaceae</taxon>
        <taxon>Methylobacterium</taxon>
    </lineage>
</organism>
<dbReference type="KEGG" id="mind:mvi_56750"/>
<evidence type="ECO:0000256" key="1">
    <source>
        <dbReference type="SAM" id="MobiDB-lite"/>
    </source>
</evidence>
<dbReference type="Proteomes" id="UP000663508">
    <property type="component" value="Chromosome"/>
</dbReference>
<sequence length="187" mass="20835">MWSARADFEPHVYLQGVSEALPGLSDTLVSVLAVRSDEISRSLSDRVRRADARDQGPARHKRPVAQMPPRVSSRALSRRFATDRCIGFPRRQQDFRLKYKSKERRRFSPLAAGAGLLGAKMARLPSPVCDRGRGSKTPREGDTVLNQSLPDLHDSLDALLVIPGPRSGDRDPDAQVEKNEVVRRRSS</sequence>
<feature type="compositionally biased region" description="Basic and acidic residues" evidence="1">
    <location>
        <begin position="130"/>
        <end position="142"/>
    </location>
</feature>
<reference evidence="2" key="1">
    <citation type="submission" date="2020-11" db="EMBL/GenBank/DDBJ databases">
        <title>Complete genome sequence of a novel pathogenic Methylobacterium strain isolated from rice in Vietnam.</title>
        <authorList>
            <person name="Lai K."/>
            <person name="Okazaki S."/>
            <person name="Higashi K."/>
            <person name="Mori H."/>
            <person name="Toyoda A."/>
            <person name="Kurokawa K."/>
        </authorList>
    </citation>
    <scope>NUCLEOTIDE SEQUENCE</scope>
    <source>
        <strain evidence="2">VL1</strain>
    </source>
</reference>
<dbReference type="EMBL" id="AP024145">
    <property type="protein sequence ID" value="BCM87214.1"/>
    <property type="molecule type" value="Genomic_DNA"/>
</dbReference>
<feature type="compositionally biased region" description="Basic and acidic residues" evidence="1">
    <location>
        <begin position="167"/>
        <end position="187"/>
    </location>
</feature>
<feature type="region of interest" description="Disordered" evidence="1">
    <location>
        <begin position="128"/>
        <end position="149"/>
    </location>
</feature>
<proteinExistence type="predicted"/>
<accession>A0A8H8WZG4</accession>
<feature type="region of interest" description="Disordered" evidence="1">
    <location>
        <begin position="43"/>
        <end position="73"/>
    </location>
</feature>